<dbReference type="InterPro" id="IPR051131">
    <property type="entry name" value="NEK_Ser/Thr_kinase_NIMA"/>
</dbReference>
<comment type="catalytic activity">
    <reaction evidence="8">
        <text>L-threonyl-[protein] + ATP = O-phospho-L-threonyl-[protein] + ADP + H(+)</text>
        <dbReference type="Rhea" id="RHEA:46608"/>
        <dbReference type="Rhea" id="RHEA-COMP:11060"/>
        <dbReference type="Rhea" id="RHEA-COMP:11605"/>
        <dbReference type="ChEBI" id="CHEBI:15378"/>
        <dbReference type="ChEBI" id="CHEBI:30013"/>
        <dbReference type="ChEBI" id="CHEBI:30616"/>
        <dbReference type="ChEBI" id="CHEBI:61977"/>
        <dbReference type="ChEBI" id="CHEBI:456216"/>
        <dbReference type="EC" id="2.7.11.1"/>
    </reaction>
</comment>
<reference evidence="12 13" key="1">
    <citation type="journal article" date="2005" name="Science">
        <title>The genome sequence of Trypanosoma cruzi, etiologic agent of Chagas disease.</title>
        <authorList>
            <person name="El-Sayed N.M."/>
            <person name="Myler P.J."/>
            <person name="Bartholomeu D.C."/>
            <person name="Nilsson D."/>
            <person name="Aggarwal G."/>
            <person name="Tran A.N."/>
            <person name="Ghedin E."/>
            <person name="Worthey E.A."/>
            <person name="Delcher A.L."/>
            <person name="Blandin G."/>
            <person name="Westenberger S.J."/>
            <person name="Caler E."/>
            <person name="Cerqueira G.C."/>
            <person name="Branche C."/>
            <person name="Haas B."/>
            <person name="Anupama A."/>
            <person name="Arner E."/>
            <person name="Aslund L."/>
            <person name="Attipoe P."/>
            <person name="Bontempi E."/>
            <person name="Bringaud F."/>
            <person name="Burton P."/>
            <person name="Cadag E."/>
            <person name="Campbell D.A."/>
            <person name="Carrington M."/>
            <person name="Crabtree J."/>
            <person name="Darban H."/>
            <person name="da Silveira J.F."/>
            <person name="de Jong P."/>
            <person name="Edwards K."/>
            <person name="Englund P.T."/>
            <person name="Fazelina G."/>
            <person name="Feldblyum T."/>
            <person name="Ferella M."/>
            <person name="Frasch A.C."/>
            <person name="Gull K."/>
            <person name="Horn D."/>
            <person name="Hou L."/>
            <person name="Huang Y."/>
            <person name="Kindlund E."/>
            <person name="Klingbeil M."/>
            <person name="Kluge S."/>
            <person name="Koo H."/>
            <person name="Lacerda D."/>
            <person name="Levin M.J."/>
            <person name="Lorenzi H."/>
            <person name="Louie T."/>
            <person name="Machado C.R."/>
            <person name="McCulloch R."/>
            <person name="McKenna A."/>
            <person name="Mizuno Y."/>
            <person name="Mottram J.C."/>
            <person name="Nelson S."/>
            <person name="Ochaya S."/>
            <person name="Osoegawa K."/>
            <person name="Pai G."/>
            <person name="Parsons M."/>
            <person name="Pentony M."/>
            <person name="Pettersson U."/>
            <person name="Pop M."/>
            <person name="Ramirez J.L."/>
            <person name="Rinta J."/>
            <person name="Robertson L."/>
            <person name="Salzberg S.L."/>
            <person name="Sanchez D.O."/>
            <person name="Seyler A."/>
            <person name="Sharma R."/>
            <person name="Shetty J."/>
            <person name="Simpson A.J."/>
            <person name="Sisk E."/>
            <person name="Tammi M.T."/>
            <person name="Tarleton R."/>
            <person name="Teixeira S."/>
            <person name="Van Aken S."/>
            <person name="Vogt C."/>
            <person name="Ward P.N."/>
            <person name="Wickstead B."/>
            <person name="Wortman J."/>
            <person name="White O."/>
            <person name="Fraser C.M."/>
            <person name="Stuart K.D."/>
            <person name="Andersson B."/>
        </authorList>
    </citation>
    <scope>NUCLEOTIDE SEQUENCE [LARGE SCALE GENOMIC DNA]</scope>
    <source>
        <strain evidence="12 13">CL Brener</strain>
    </source>
</reference>
<dbReference type="PROSITE" id="PS50011">
    <property type="entry name" value="PROTEIN_KINASE_DOM"/>
    <property type="match status" value="1"/>
</dbReference>
<dbReference type="InParanoid" id="Q4CR33"/>
<keyword evidence="3" id="KW-0723">Serine/threonine-protein kinase</keyword>
<keyword evidence="5 10" id="KW-0547">Nucleotide-binding</keyword>
<dbReference type="PROSITE" id="PS00107">
    <property type="entry name" value="PROTEIN_KINASE_ATP"/>
    <property type="match status" value="1"/>
</dbReference>
<dbReference type="InterPro" id="IPR011009">
    <property type="entry name" value="Kinase-like_dom_sf"/>
</dbReference>
<organism evidence="12 13">
    <name type="scientific">Trypanosoma cruzi (strain CL Brener)</name>
    <dbReference type="NCBI Taxonomy" id="353153"/>
    <lineage>
        <taxon>Eukaryota</taxon>
        <taxon>Discoba</taxon>
        <taxon>Euglenozoa</taxon>
        <taxon>Kinetoplastea</taxon>
        <taxon>Metakinetoplastina</taxon>
        <taxon>Trypanosomatida</taxon>
        <taxon>Trypanosomatidae</taxon>
        <taxon>Trypanosoma</taxon>
        <taxon>Schizotrypanum</taxon>
    </lineage>
</organism>
<dbReference type="SUPFAM" id="SSF56112">
    <property type="entry name" value="Protein kinase-like (PK-like)"/>
    <property type="match status" value="1"/>
</dbReference>
<evidence type="ECO:0000256" key="8">
    <source>
        <dbReference type="ARBA" id="ARBA00047899"/>
    </source>
</evidence>
<keyword evidence="13" id="KW-1185">Reference proteome</keyword>
<comment type="caution">
    <text evidence="12">The sequence shown here is derived from an EMBL/GenBank/DDBJ whole genome shotgun (WGS) entry which is preliminary data.</text>
</comment>
<dbReference type="GeneID" id="3534089"/>
<comment type="catalytic activity">
    <reaction evidence="9">
        <text>L-seryl-[protein] + ATP = O-phospho-L-seryl-[protein] + ADP + H(+)</text>
        <dbReference type="Rhea" id="RHEA:17989"/>
        <dbReference type="Rhea" id="RHEA-COMP:9863"/>
        <dbReference type="Rhea" id="RHEA-COMP:11604"/>
        <dbReference type="ChEBI" id="CHEBI:15378"/>
        <dbReference type="ChEBI" id="CHEBI:29999"/>
        <dbReference type="ChEBI" id="CHEBI:30616"/>
        <dbReference type="ChEBI" id="CHEBI:83421"/>
        <dbReference type="ChEBI" id="CHEBI:456216"/>
        <dbReference type="EC" id="2.7.11.1"/>
    </reaction>
</comment>
<evidence type="ECO:0000259" key="11">
    <source>
        <dbReference type="PROSITE" id="PS50011"/>
    </source>
</evidence>
<dbReference type="Proteomes" id="UP000002296">
    <property type="component" value="Unassembled WGS sequence"/>
</dbReference>
<dbReference type="eggNOG" id="KOG0589">
    <property type="taxonomic scope" value="Eukaryota"/>
</dbReference>
<dbReference type="SMR" id="Q4CR33"/>
<dbReference type="PANTHER" id="PTHR44899:SF3">
    <property type="entry name" value="SERINE_THREONINE-PROTEIN KINASE NEK1"/>
    <property type="match status" value="1"/>
</dbReference>
<protein>
    <recommendedName>
        <fullName evidence="2">non-specific serine/threonine protein kinase</fullName>
        <ecNumber evidence="2">2.7.11.1</ecNumber>
    </recommendedName>
</protein>
<name>Q4CR33_TRYCC</name>
<proteinExistence type="inferred from homology"/>
<feature type="binding site" evidence="10">
    <location>
        <position position="33"/>
    </location>
    <ligand>
        <name>ATP</name>
        <dbReference type="ChEBI" id="CHEBI:30616"/>
    </ligand>
</feature>
<dbReference type="PaxDb" id="353153-Q4CR33"/>
<evidence type="ECO:0000256" key="9">
    <source>
        <dbReference type="ARBA" id="ARBA00048679"/>
    </source>
</evidence>
<evidence type="ECO:0000256" key="4">
    <source>
        <dbReference type="ARBA" id="ARBA00022679"/>
    </source>
</evidence>
<sequence length="105" mass="12190">MENYIQIRVLGKGSFGSAWLVQRRSDKAQFVAKEVRLGGMKPAERESAKHEIEVLRTLNHPNITRYVDHYEKNGSLYIVMEYANGGDLYTKIRSRKGMRFREKGI</sequence>
<dbReference type="EMBL" id="AAHK01002347">
    <property type="protein sequence ID" value="EAN82735.1"/>
    <property type="molecule type" value="Genomic_DNA"/>
</dbReference>
<evidence type="ECO:0000313" key="13">
    <source>
        <dbReference type="Proteomes" id="UP000002296"/>
    </source>
</evidence>
<evidence type="ECO:0000256" key="3">
    <source>
        <dbReference type="ARBA" id="ARBA00022527"/>
    </source>
</evidence>
<dbReference type="GO" id="GO:0004674">
    <property type="term" value="F:protein serine/threonine kinase activity"/>
    <property type="evidence" value="ECO:0007669"/>
    <property type="project" value="UniProtKB-KW"/>
</dbReference>
<dbReference type="SMART" id="SM00220">
    <property type="entry name" value="S_TKc"/>
    <property type="match status" value="1"/>
</dbReference>
<dbReference type="Pfam" id="PF00069">
    <property type="entry name" value="Pkinase"/>
    <property type="match status" value="1"/>
</dbReference>
<dbReference type="KEGG" id="tcr:511143.6"/>
<dbReference type="InterPro" id="IPR000719">
    <property type="entry name" value="Prot_kinase_dom"/>
</dbReference>
<gene>
    <name evidence="12" type="ORF">Tc00.1047053511143.6</name>
</gene>
<evidence type="ECO:0000256" key="10">
    <source>
        <dbReference type="PROSITE-ProRule" id="PRU10141"/>
    </source>
</evidence>
<dbReference type="OMA" id="PRSEQMA"/>
<evidence type="ECO:0000256" key="5">
    <source>
        <dbReference type="ARBA" id="ARBA00022741"/>
    </source>
</evidence>
<dbReference type="FunFam" id="3.30.200.20:FF:000097">
    <property type="entry name" value="Probable serine/threonine-protein kinase nek1"/>
    <property type="match status" value="1"/>
</dbReference>
<evidence type="ECO:0000256" key="6">
    <source>
        <dbReference type="ARBA" id="ARBA00022777"/>
    </source>
</evidence>
<feature type="non-terminal residue" evidence="12">
    <location>
        <position position="105"/>
    </location>
</feature>
<keyword evidence="4" id="KW-0808">Transferase</keyword>
<dbReference type="Gene3D" id="3.30.200.20">
    <property type="entry name" value="Phosphorylase Kinase, domain 1"/>
    <property type="match status" value="1"/>
</dbReference>
<evidence type="ECO:0000256" key="1">
    <source>
        <dbReference type="ARBA" id="ARBA00010886"/>
    </source>
</evidence>
<evidence type="ECO:0000256" key="7">
    <source>
        <dbReference type="ARBA" id="ARBA00022840"/>
    </source>
</evidence>
<evidence type="ECO:0000256" key="2">
    <source>
        <dbReference type="ARBA" id="ARBA00012513"/>
    </source>
</evidence>
<accession>Q4CR33</accession>
<feature type="domain" description="Protein kinase" evidence="11">
    <location>
        <begin position="4"/>
        <end position="105"/>
    </location>
</feature>
<dbReference type="GO" id="GO:0005524">
    <property type="term" value="F:ATP binding"/>
    <property type="evidence" value="ECO:0007669"/>
    <property type="project" value="UniProtKB-UniRule"/>
</dbReference>
<keyword evidence="6 12" id="KW-0418">Kinase</keyword>
<dbReference type="InterPro" id="IPR017441">
    <property type="entry name" value="Protein_kinase_ATP_BS"/>
</dbReference>
<evidence type="ECO:0000313" key="12">
    <source>
        <dbReference type="EMBL" id="EAN82735.1"/>
    </source>
</evidence>
<dbReference type="PANTHER" id="PTHR44899">
    <property type="entry name" value="CAMK FAMILY PROTEIN KINASE"/>
    <property type="match status" value="1"/>
</dbReference>
<keyword evidence="7 10" id="KW-0067">ATP-binding</keyword>
<dbReference type="EC" id="2.7.11.1" evidence="2"/>
<comment type="similarity">
    <text evidence="1">Belongs to the protein kinase superfamily. NEK Ser/Thr protein kinase family. NIMA subfamily.</text>
</comment>
<dbReference type="AlphaFoldDB" id="Q4CR33"/>
<dbReference type="RefSeq" id="XP_804586.1">
    <property type="nucleotide sequence ID" value="XM_799493.1"/>
</dbReference>